<dbReference type="Pfam" id="PF00255">
    <property type="entry name" value="GSHPx"/>
    <property type="match status" value="1"/>
</dbReference>
<sequence length="134" mass="14813">MGMNVNYPGLRTLYDKYKAEGFQTIAFPCNQFGGQAPGTDEEERAWAIRKFGFEFDVYDKVLVNGPSAHPLYRFLKAQQPLAAPGAAQPGRPQGDVAWNYEKFLVDRSGQAVKRFKSALDPLSFEADDTAAATS</sequence>
<comment type="similarity">
    <text evidence="1 4">Belongs to the glutathione peroxidase family.</text>
</comment>
<dbReference type="Proteomes" id="UP000485058">
    <property type="component" value="Unassembled WGS sequence"/>
</dbReference>
<dbReference type="PRINTS" id="PR01011">
    <property type="entry name" value="GLUTPROXDASE"/>
</dbReference>
<name>A0A699ZIB7_HAELA</name>
<dbReference type="EMBL" id="BLLF01000846">
    <property type="protein sequence ID" value="GFH15412.1"/>
    <property type="molecule type" value="Genomic_DNA"/>
</dbReference>
<dbReference type="PIRSF" id="PIRSF000303">
    <property type="entry name" value="Glutathion_perox"/>
    <property type="match status" value="1"/>
</dbReference>
<protein>
    <recommendedName>
        <fullName evidence="4">Glutathione peroxidase</fullName>
    </recommendedName>
</protein>
<evidence type="ECO:0000256" key="2">
    <source>
        <dbReference type="ARBA" id="ARBA00022559"/>
    </source>
</evidence>
<dbReference type="InterPro" id="IPR029760">
    <property type="entry name" value="GPX_CS"/>
</dbReference>
<dbReference type="InterPro" id="IPR036249">
    <property type="entry name" value="Thioredoxin-like_sf"/>
</dbReference>
<evidence type="ECO:0000313" key="6">
    <source>
        <dbReference type="Proteomes" id="UP000485058"/>
    </source>
</evidence>
<accession>A0A699ZIB7</accession>
<dbReference type="GO" id="GO:0004601">
    <property type="term" value="F:peroxidase activity"/>
    <property type="evidence" value="ECO:0007669"/>
    <property type="project" value="UniProtKB-KW"/>
</dbReference>
<dbReference type="SUPFAM" id="SSF52833">
    <property type="entry name" value="Thioredoxin-like"/>
    <property type="match status" value="1"/>
</dbReference>
<keyword evidence="6" id="KW-1185">Reference proteome</keyword>
<dbReference type="PANTHER" id="PTHR11592:SF78">
    <property type="entry name" value="GLUTATHIONE PEROXIDASE"/>
    <property type="match status" value="1"/>
</dbReference>
<evidence type="ECO:0000256" key="4">
    <source>
        <dbReference type="RuleBase" id="RU000499"/>
    </source>
</evidence>
<dbReference type="CDD" id="cd00340">
    <property type="entry name" value="GSH_Peroxidase"/>
    <property type="match status" value="1"/>
</dbReference>
<dbReference type="Gene3D" id="3.40.30.10">
    <property type="entry name" value="Glutaredoxin"/>
    <property type="match status" value="1"/>
</dbReference>
<evidence type="ECO:0000256" key="3">
    <source>
        <dbReference type="ARBA" id="ARBA00023002"/>
    </source>
</evidence>
<dbReference type="InterPro" id="IPR000889">
    <property type="entry name" value="Glutathione_peroxidase"/>
</dbReference>
<dbReference type="AlphaFoldDB" id="A0A699ZIB7"/>
<keyword evidence="3 4" id="KW-0560">Oxidoreductase</keyword>
<organism evidence="5 6">
    <name type="scientific">Haematococcus lacustris</name>
    <name type="common">Green alga</name>
    <name type="synonym">Haematococcus pluvialis</name>
    <dbReference type="NCBI Taxonomy" id="44745"/>
    <lineage>
        <taxon>Eukaryota</taxon>
        <taxon>Viridiplantae</taxon>
        <taxon>Chlorophyta</taxon>
        <taxon>core chlorophytes</taxon>
        <taxon>Chlorophyceae</taxon>
        <taxon>CS clade</taxon>
        <taxon>Chlamydomonadales</taxon>
        <taxon>Haematococcaceae</taxon>
        <taxon>Haematococcus</taxon>
    </lineage>
</organism>
<dbReference type="PANTHER" id="PTHR11592">
    <property type="entry name" value="GLUTATHIONE PEROXIDASE"/>
    <property type="match status" value="1"/>
</dbReference>
<proteinExistence type="inferred from homology"/>
<dbReference type="PROSITE" id="PS00763">
    <property type="entry name" value="GLUTATHIONE_PEROXID_2"/>
    <property type="match status" value="1"/>
</dbReference>
<dbReference type="GO" id="GO:0006979">
    <property type="term" value="P:response to oxidative stress"/>
    <property type="evidence" value="ECO:0007669"/>
    <property type="project" value="InterPro"/>
</dbReference>
<keyword evidence="2 4" id="KW-0575">Peroxidase</keyword>
<comment type="caution">
    <text evidence="5">The sequence shown here is derived from an EMBL/GenBank/DDBJ whole genome shotgun (WGS) entry which is preliminary data.</text>
</comment>
<gene>
    <name evidence="5" type="ORF">HaLaN_11636</name>
</gene>
<dbReference type="PROSITE" id="PS51355">
    <property type="entry name" value="GLUTATHIONE_PEROXID_3"/>
    <property type="match status" value="1"/>
</dbReference>
<evidence type="ECO:0000313" key="5">
    <source>
        <dbReference type="EMBL" id="GFH15412.1"/>
    </source>
</evidence>
<evidence type="ECO:0000256" key="1">
    <source>
        <dbReference type="ARBA" id="ARBA00006926"/>
    </source>
</evidence>
<reference evidence="5 6" key="1">
    <citation type="submission" date="2020-02" db="EMBL/GenBank/DDBJ databases">
        <title>Draft genome sequence of Haematococcus lacustris strain NIES-144.</title>
        <authorList>
            <person name="Morimoto D."/>
            <person name="Nakagawa S."/>
            <person name="Yoshida T."/>
            <person name="Sawayama S."/>
        </authorList>
    </citation>
    <scope>NUCLEOTIDE SEQUENCE [LARGE SCALE GENOMIC DNA]</scope>
    <source>
        <strain evidence="5 6">NIES-144</strain>
    </source>
</reference>